<accession>A0ACD5TZE0</accession>
<proteinExistence type="predicted"/>
<sequence length="199" mass="21486">MGHGLTAGRWPCPVRLRRRLDQCPLSSSTPTHSSQTPPSPTSIGISGWLYAYRDAMAPPRSDSIHHDGGALLSVPFDPAFDGDFPSFKFLVMLLDRGSGRLREAVEALRVEDEGLMKGLSALHVAAGRGNLDMCRYLVEDLGVDANVVDGEGRTPLFWTVLSKNVGAAKYLLDHGANQDKANHDGFSPLHQAVESGLPL</sequence>
<keyword evidence="2" id="KW-1185">Reference proteome</keyword>
<reference evidence="1" key="1">
    <citation type="submission" date="2021-05" db="EMBL/GenBank/DDBJ databases">
        <authorList>
            <person name="Scholz U."/>
            <person name="Mascher M."/>
            <person name="Fiebig A."/>
        </authorList>
    </citation>
    <scope>NUCLEOTIDE SEQUENCE [LARGE SCALE GENOMIC DNA]</scope>
</reference>
<reference evidence="1" key="2">
    <citation type="submission" date="2025-09" db="UniProtKB">
        <authorList>
            <consortium name="EnsemblPlants"/>
        </authorList>
    </citation>
    <scope>IDENTIFICATION</scope>
</reference>
<name>A0ACD5TZE0_AVESA</name>
<dbReference type="EnsemblPlants" id="AVESA.00010b.r2.1DG0153720.1">
    <property type="protein sequence ID" value="AVESA.00010b.r2.1DG0153720.1.CDS"/>
    <property type="gene ID" value="AVESA.00010b.r2.1DG0153720"/>
</dbReference>
<evidence type="ECO:0000313" key="1">
    <source>
        <dbReference type="EnsemblPlants" id="AVESA.00010b.r2.1DG0153720.1.CDS"/>
    </source>
</evidence>
<evidence type="ECO:0000313" key="2">
    <source>
        <dbReference type="Proteomes" id="UP001732700"/>
    </source>
</evidence>
<dbReference type="Proteomes" id="UP001732700">
    <property type="component" value="Chromosome 1D"/>
</dbReference>
<protein>
    <submittedName>
        <fullName evidence="1">Uncharacterized protein</fullName>
    </submittedName>
</protein>
<organism evidence="1 2">
    <name type="scientific">Avena sativa</name>
    <name type="common">Oat</name>
    <dbReference type="NCBI Taxonomy" id="4498"/>
    <lineage>
        <taxon>Eukaryota</taxon>
        <taxon>Viridiplantae</taxon>
        <taxon>Streptophyta</taxon>
        <taxon>Embryophyta</taxon>
        <taxon>Tracheophyta</taxon>
        <taxon>Spermatophyta</taxon>
        <taxon>Magnoliopsida</taxon>
        <taxon>Liliopsida</taxon>
        <taxon>Poales</taxon>
        <taxon>Poaceae</taxon>
        <taxon>BOP clade</taxon>
        <taxon>Pooideae</taxon>
        <taxon>Poodae</taxon>
        <taxon>Poeae</taxon>
        <taxon>Poeae Chloroplast Group 1 (Aveneae type)</taxon>
        <taxon>Aveninae</taxon>
        <taxon>Avena</taxon>
    </lineage>
</organism>